<evidence type="ECO:0000313" key="1">
    <source>
        <dbReference type="EMBL" id="SBV97170.1"/>
    </source>
</evidence>
<dbReference type="PANTHER" id="PTHR34203">
    <property type="entry name" value="METHYLTRANSFERASE, FKBM FAMILY PROTEIN"/>
    <property type="match status" value="1"/>
</dbReference>
<dbReference type="NCBIfam" id="TIGR01444">
    <property type="entry name" value="fkbM_fam"/>
    <property type="match status" value="1"/>
</dbReference>
<accession>A0A212JCK3</accession>
<dbReference type="Gene3D" id="3.40.50.150">
    <property type="entry name" value="Vaccinia Virus protein VP39"/>
    <property type="match status" value="1"/>
</dbReference>
<sequence length="328" mass="35605">MSHVGSAERTLAFRREEGFADVVGFGVKAWIFDRLTRNGSKLFFRGRDTISTRAQITGVWEPALTELLGHFARTGYSDFLLDIGANIGLVSCQCGNAFGEVHMFEPNPLCCHLISVNAAVSLTVPYTLHPFGIGDCDKTCELTVPRHNWGGAFVDDAANAYDKSILAAKDGLSSYEAENYFKVGIEIREGARALKAVFDALAEKGLTRGTVKIDVEGYEPVVLEALARALPPEVSVVVAMECWDPHFAMDATLAGFGGRARGYKLDRRVPWKPGASKWEKALAMLVRPQISTRIVPGRDGDWLGDLVLMVEPVEATAEDPLAAAEAAS</sequence>
<gene>
    <name evidence="1" type="ORF">KL86APRO_10852</name>
</gene>
<organism evidence="1">
    <name type="scientific">uncultured Alphaproteobacteria bacterium</name>
    <dbReference type="NCBI Taxonomy" id="91750"/>
    <lineage>
        <taxon>Bacteria</taxon>
        <taxon>Pseudomonadati</taxon>
        <taxon>Pseudomonadota</taxon>
        <taxon>Alphaproteobacteria</taxon>
        <taxon>environmental samples</taxon>
    </lineage>
</organism>
<dbReference type="InterPro" id="IPR006342">
    <property type="entry name" value="FkbM_mtfrase"/>
</dbReference>
<dbReference type="PANTHER" id="PTHR34203:SF13">
    <property type="entry name" value="EXPRESSED PROTEIN"/>
    <property type="match status" value="1"/>
</dbReference>
<name>A0A212JCK3_9PROT</name>
<proteinExistence type="predicted"/>
<dbReference type="InterPro" id="IPR029063">
    <property type="entry name" value="SAM-dependent_MTases_sf"/>
</dbReference>
<dbReference type="EMBL" id="FLUO01000001">
    <property type="protein sequence ID" value="SBV97170.1"/>
    <property type="molecule type" value="Genomic_DNA"/>
</dbReference>
<dbReference type="InterPro" id="IPR052514">
    <property type="entry name" value="SAM-dependent_MTase"/>
</dbReference>
<dbReference type="SUPFAM" id="SSF53335">
    <property type="entry name" value="S-adenosyl-L-methionine-dependent methyltransferases"/>
    <property type="match status" value="1"/>
</dbReference>
<reference evidence="1" key="1">
    <citation type="submission" date="2016-04" db="EMBL/GenBank/DDBJ databases">
        <authorList>
            <person name="Evans L.H."/>
            <person name="Alamgir A."/>
            <person name="Owens N."/>
            <person name="Weber N.D."/>
            <person name="Virtaneva K."/>
            <person name="Barbian K."/>
            <person name="Babar A."/>
            <person name="Rosenke K."/>
        </authorList>
    </citation>
    <scope>NUCLEOTIDE SEQUENCE</scope>
    <source>
        <strain evidence="1">86</strain>
    </source>
</reference>
<protein>
    <recommendedName>
        <fullName evidence="2">Methyltransferase FkbM domain-containing protein</fullName>
    </recommendedName>
</protein>
<evidence type="ECO:0008006" key="2">
    <source>
        <dbReference type="Google" id="ProtNLM"/>
    </source>
</evidence>
<dbReference type="AlphaFoldDB" id="A0A212JCK3"/>